<name>A0ABU9J3B8_9GAMM</name>
<keyword evidence="3 4" id="KW-0408">Iron</keyword>
<dbReference type="Gene3D" id="1.10.760.10">
    <property type="entry name" value="Cytochrome c-like domain"/>
    <property type="match status" value="2"/>
</dbReference>
<keyword evidence="7" id="KW-1185">Reference proteome</keyword>
<evidence type="ECO:0000259" key="5">
    <source>
        <dbReference type="PROSITE" id="PS51007"/>
    </source>
</evidence>
<dbReference type="EMBL" id="JBBWWT010000008">
    <property type="protein sequence ID" value="MEL1265721.1"/>
    <property type="molecule type" value="Genomic_DNA"/>
</dbReference>
<dbReference type="Pfam" id="PF00034">
    <property type="entry name" value="Cytochrom_C"/>
    <property type="match status" value="1"/>
</dbReference>
<proteinExistence type="predicted"/>
<dbReference type="Proteomes" id="UP001459204">
    <property type="component" value="Unassembled WGS sequence"/>
</dbReference>
<evidence type="ECO:0000313" key="7">
    <source>
        <dbReference type="Proteomes" id="UP001459204"/>
    </source>
</evidence>
<keyword evidence="1 4" id="KW-0349">Heme</keyword>
<organism evidence="6 7">
    <name type="scientific">Pseudoxanthomonas putridarboris</name>
    <dbReference type="NCBI Taxonomy" id="752605"/>
    <lineage>
        <taxon>Bacteria</taxon>
        <taxon>Pseudomonadati</taxon>
        <taxon>Pseudomonadota</taxon>
        <taxon>Gammaproteobacteria</taxon>
        <taxon>Lysobacterales</taxon>
        <taxon>Lysobacteraceae</taxon>
        <taxon>Pseudoxanthomonas</taxon>
    </lineage>
</organism>
<evidence type="ECO:0000256" key="4">
    <source>
        <dbReference type="PROSITE-ProRule" id="PRU00433"/>
    </source>
</evidence>
<evidence type="ECO:0000256" key="2">
    <source>
        <dbReference type="ARBA" id="ARBA00022723"/>
    </source>
</evidence>
<comment type="caution">
    <text evidence="6">The sequence shown here is derived from an EMBL/GenBank/DDBJ whole genome shotgun (WGS) entry which is preliminary data.</text>
</comment>
<accession>A0ABU9J3B8</accession>
<evidence type="ECO:0000313" key="6">
    <source>
        <dbReference type="EMBL" id="MEL1265721.1"/>
    </source>
</evidence>
<sequence>MSNKLLRYGIFVLCGLVALLAVAAAAVYLSSEARLRREYRVDVSLGAPDGSLVGMGRELALSRGCADCHGDDFGGKVVLDEMPFARVVGTNLTPAAGMDDPRLRHEWLYRALRHGVGQDSHPLLMMPSNSYSKLSLREIEAISAFLDTVPPVGRELPESALGPVARTLLVAGKLEGFLSAEIIDHDRPAVAAPPPAGTVDHGRHAVQMCTSCHGVDLGGGRMPHGGPDAPPASNLTSHANGLAAWSEADFILSMRSGKRPDGSTIDGRYMPWRAVGHASDDELRAVWSYLRTLPPIDREAR</sequence>
<dbReference type="PANTHER" id="PTHR35008">
    <property type="entry name" value="BLL4482 PROTEIN-RELATED"/>
    <property type="match status" value="1"/>
</dbReference>
<dbReference type="InterPro" id="IPR009056">
    <property type="entry name" value="Cyt_c-like_dom"/>
</dbReference>
<dbReference type="PROSITE" id="PS51007">
    <property type="entry name" value="CYTC"/>
    <property type="match status" value="2"/>
</dbReference>
<keyword evidence="2 4" id="KW-0479">Metal-binding</keyword>
<reference evidence="6 7" key="1">
    <citation type="submission" date="2024-04" db="EMBL/GenBank/DDBJ databases">
        <title>Draft genome sequence of Pseudoxanthomonas putridarboris WD12.</title>
        <authorList>
            <person name="Oh J."/>
        </authorList>
    </citation>
    <scope>NUCLEOTIDE SEQUENCE [LARGE SCALE GENOMIC DNA]</scope>
    <source>
        <strain evidence="6 7">WD12</strain>
    </source>
</reference>
<dbReference type="RefSeq" id="WP_341726895.1">
    <property type="nucleotide sequence ID" value="NZ_JBBWWT010000008.1"/>
</dbReference>
<dbReference type="PANTHER" id="PTHR35008:SF4">
    <property type="entry name" value="BLL4482 PROTEIN"/>
    <property type="match status" value="1"/>
</dbReference>
<gene>
    <name evidence="6" type="ORF">AAD027_15305</name>
</gene>
<dbReference type="InterPro" id="IPR036909">
    <property type="entry name" value="Cyt_c-like_dom_sf"/>
</dbReference>
<protein>
    <submittedName>
        <fullName evidence="6">Cytochrome c</fullName>
    </submittedName>
</protein>
<evidence type="ECO:0000256" key="3">
    <source>
        <dbReference type="ARBA" id="ARBA00023004"/>
    </source>
</evidence>
<evidence type="ECO:0000256" key="1">
    <source>
        <dbReference type="ARBA" id="ARBA00022617"/>
    </source>
</evidence>
<dbReference type="InterPro" id="IPR051459">
    <property type="entry name" value="Cytochrome_c-type_DH"/>
</dbReference>
<feature type="domain" description="Cytochrome c" evidence="5">
    <location>
        <begin position="197"/>
        <end position="294"/>
    </location>
</feature>
<dbReference type="Pfam" id="PF13442">
    <property type="entry name" value="Cytochrome_CBB3"/>
    <property type="match status" value="1"/>
</dbReference>
<dbReference type="SUPFAM" id="SSF46626">
    <property type="entry name" value="Cytochrome c"/>
    <property type="match status" value="2"/>
</dbReference>
<feature type="domain" description="Cytochrome c" evidence="5">
    <location>
        <begin position="51"/>
        <end position="150"/>
    </location>
</feature>